<dbReference type="AlphaFoldDB" id="Q7V0L9"/>
<dbReference type="KEGG" id="pmm:PMM1237"/>
<proteinExistence type="predicted"/>
<dbReference type="Proteomes" id="UP000001026">
    <property type="component" value="Chromosome"/>
</dbReference>
<dbReference type="EMBL" id="BX548174">
    <property type="protein sequence ID" value="CAE19696.1"/>
    <property type="molecule type" value="Genomic_DNA"/>
</dbReference>
<evidence type="ECO:0000313" key="1">
    <source>
        <dbReference type="EMBL" id="CAE19696.1"/>
    </source>
</evidence>
<evidence type="ECO:0000313" key="2">
    <source>
        <dbReference type="Proteomes" id="UP000001026"/>
    </source>
</evidence>
<dbReference type="OrthoDB" id="573782at2"/>
<sequence length="202" mass="24146">MKKLGLDFDNTLIDYDEVFYKLALEKNLIPQSINKDKKSVRKFFIDNNIEDEFIKLQGEVYGLKVLEAKQSFGMFEALKSLKNDNFELIIVSHKTKYPYSGKKYDLHKAASNWLEVNKFYDEDGLAMKRENVYFEVTKEDKISRIEELDISFYIDDLQSILEMIRPSIKRILYNPKFKEKIDKDFYLLENWKDLKYLIEEIS</sequence>
<dbReference type="SUPFAM" id="SSF56784">
    <property type="entry name" value="HAD-like"/>
    <property type="match status" value="1"/>
</dbReference>
<reference evidence="1 2" key="1">
    <citation type="journal article" date="2003" name="Nature">
        <title>Genome divergence in two Prochlorococcus ecotypes reflects oceanic niche differentiation.</title>
        <authorList>
            <person name="Rocap G."/>
            <person name="Larimer F.W."/>
            <person name="Lamerdin J.E."/>
            <person name="Malfatti S."/>
            <person name="Chain P."/>
            <person name="Ahlgren N.A."/>
            <person name="Arellano A."/>
            <person name="Coleman M."/>
            <person name="Hauser L."/>
            <person name="Hess W.R."/>
            <person name="Johnson Z.I."/>
            <person name="Land M.L."/>
            <person name="Lindell D."/>
            <person name="Post A.F."/>
            <person name="Regala W."/>
            <person name="Shah M."/>
            <person name="Shaw S.L."/>
            <person name="Steglich C."/>
            <person name="Sullivan M.B."/>
            <person name="Ting C.S."/>
            <person name="Tolonen A."/>
            <person name="Webb E.A."/>
            <person name="Zinser E.R."/>
            <person name="Chisholm S.W."/>
        </authorList>
    </citation>
    <scope>NUCLEOTIDE SEQUENCE [LARGE SCALE GENOMIC DNA]</scope>
    <source>
        <strain evidence="2">CCMP1986 / NIES-2087 / MED4</strain>
    </source>
</reference>
<organism evidence="1 2">
    <name type="scientific">Prochlorococcus marinus subsp. pastoris (strain CCMP1986 / NIES-2087 / MED4)</name>
    <dbReference type="NCBI Taxonomy" id="59919"/>
    <lineage>
        <taxon>Bacteria</taxon>
        <taxon>Bacillati</taxon>
        <taxon>Cyanobacteriota</taxon>
        <taxon>Cyanophyceae</taxon>
        <taxon>Synechococcales</taxon>
        <taxon>Prochlorococcaceae</taxon>
        <taxon>Prochlorococcus</taxon>
    </lineage>
</organism>
<protein>
    <recommendedName>
        <fullName evidence="3">Haloacid dehalogenase-like hydrolase</fullName>
    </recommendedName>
</protein>
<dbReference type="Gene3D" id="3.40.50.1000">
    <property type="entry name" value="HAD superfamily/HAD-like"/>
    <property type="match status" value="1"/>
</dbReference>
<dbReference type="RefSeq" id="WP_011132871.1">
    <property type="nucleotide sequence ID" value="NC_005072.1"/>
</dbReference>
<accession>Q7V0L9</accession>
<name>Q7V0L9_PROMP</name>
<dbReference type="InterPro" id="IPR023214">
    <property type="entry name" value="HAD_sf"/>
</dbReference>
<dbReference type="STRING" id="59919.PMM1237"/>
<dbReference type="eggNOG" id="COG0546">
    <property type="taxonomic scope" value="Bacteria"/>
</dbReference>
<dbReference type="HOGENOM" id="CLU_1335399_0_0_3"/>
<dbReference type="InterPro" id="IPR036412">
    <property type="entry name" value="HAD-like_sf"/>
</dbReference>
<gene>
    <name evidence="1" type="ordered locus">PMM1237</name>
</gene>
<evidence type="ECO:0008006" key="3">
    <source>
        <dbReference type="Google" id="ProtNLM"/>
    </source>
</evidence>